<protein>
    <submittedName>
        <fullName evidence="1">Uncharacterized protein</fullName>
    </submittedName>
</protein>
<keyword evidence="2" id="KW-1185">Reference proteome</keyword>
<dbReference type="AlphaFoldDB" id="A0A7W6JWK2"/>
<name>A0A7W6JWK2_9SPHN</name>
<dbReference type="EMBL" id="JACIEH010000004">
    <property type="protein sequence ID" value="MBB4100875.1"/>
    <property type="molecule type" value="Genomic_DNA"/>
</dbReference>
<proteinExistence type="predicted"/>
<organism evidence="1 2">
    <name type="scientific">Sphingomonas kyeonggiensis</name>
    <dbReference type="NCBI Taxonomy" id="1268553"/>
    <lineage>
        <taxon>Bacteria</taxon>
        <taxon>Pseudomonadati</taxon>
        <taxon>Pseudomonadota</taxon>
        <taxon>Alphaproteobacteria</taxon>
        <taxon>Sphingomonadales</taxon>
        <taxon>Sphingomonadaceae</taxon>
        <taxon>Sphingomonas</taxon>
    </lineage>
</organism>
<evidence type="ECO:0000313" key="1">
    <source>
        <dbReference type="EMBL" id="MBB4100875.1"/>
    </source>
</evidence>
<sequence length="115" mass="12029">MHPPPALSAPSKLRPRLSIAMVWQIALLLAPGLLVLAPPVRGTMLLVPILPASAATVEDVGLAAGATLGGVGPLPRSRFVDGDRARLLPAALRQGMILVSISPQICGEFRMEPQQ</sequence>
<reference evidence="1 2" key="1">
    <citation type="submission" date="2020-08" db="EMBL/GenBank/DDBJ databases">
        <title>Genomic Encyclopedia of Type Strains, Phase IV (KMG-IV): sequencing the most valuable type-strain genomes for metagenomic binning, comparative biology and taxonomic classification.</title>
        <authorList>
            <person name="Goeker M."/>
        </authorList>
    </citation>
    <scope>NUCLEOTIDE SEQUENCE [LARGE SCALE GENOMIC DNA]</scope>
    <source>
        <strain evidence="1 2">DSM 101806</strain>
    </source>
</reference>
<comment type="caution">
    <text evidence="1">The sequence shown here is derived from an EMBL/GenBank/DDBJ whole genome shotgun (WGS) entry which is preliminary data.</text>
</comment>
<evidence type="ECO:0000313" key="2">
    <source>
        <dbReference type="Proteomes" id="UP000557392"/>
    </source>
</evidence>
<dbReference type="Proteomes" id="UP000557392">
    <property type="component" value="Unassembled WGS sequence"/>
</dbReference>
<accession>A0A7W6JWK2</accession>
<gene>
    <name evidence="1" type="ORF">GGR46_004464</name>
</gene>
<dbReference type="RefSeq" id="WP_184000235.1">
    <property type="nucleotide sequence ID" value="NZ_JACIEH010000004.1"/>
</dbReference>